<dbReference type="SUPFAM" id="SSF51735">
    <property type="entry name" value="NAD(P)-binding Rossmann-fold domains"/>
    <property type="match status" value="1"/>
</dbReference>
<evidence type="ECO:0000256" key="1">
    <source>
        <dbReference type="ARBA" id="ARBA00006484"/>
    </source>
</evidence>
<dbReference type="PROSITE" id="PS00061">
    <property type="entry name" value="ADH_SHORT"/>
    <property type="match status" value="1"/>
</dbReference>
<reference evidence="3 4" key="1">
    <citation type="journal article" date="2009" name="Stand. Genomic Sci.">
        <title>Complete genome sequence of Beutenbergia cavernae type strain (HKI 0122).</title>
        <authorList>
            <person name="Land M."/>
            <person name="Pukall R."/>
            <person name="Abt B."/>
            <person name="Goker M."/>
            <person name="Rohde M."/>
            <person name="Glavina Del Rio T."/>
            <person name="Tice H."/>
            <person name="Copeland A."/>
            <person name="Cheng J.F."/>
            <person name="Lucas S."/>
            <person name="Chen F."/>
            <person name="Nolan M."/>
            <person name="Bruce D."/>
            <person name="Goodwin L."/>
            <person name="Pitluck S."/>
            <person name="Ivanova N."/>
            <person name="Mavromatis K."/>
            <person name="Ovchinnikova G."/>
            <person name="Pati A."/>
            <person name="Chen A."/>
            <person name="Palaniappan K."/>
            <person name="Hauser L."/>
            <person name="Chang Y.J."/>
            <person name="Jefferies C.C."/>
            <person name="Saunders E."/>
            <person name="Brettin T."/>
            <person name="Detter J.C."/>
            <person name="Han C."/>
            <person name="Chain P."/>
            <person name="Bristow J."/>
            <person name="Eisen J.A."/>
            <person name="Markowitz V."/>
            <person name="Hugenholtz P."/>
            <person name="Kyrpides N.C."/>
            <person name="Klenk H.P."/>
            <person name="Lapidus A."/>
        </authorList>
    </citation>
    <scope>NUCLEOTIDE SEQUENCE [LARGE SCALE GENOMIC DNA]</scope>
    <source>
        <strain evidence="4">ATCC BAA-8 / DSM 12333 / NBRC 16432</strain>
    </source>
</reference>
<dbReference type="EMBL" id="CP001618">
    <property type="protein sequence ID" value="ACQ80395.1"/>
    <property type="molecule type" value="Genomic_DNA"/>
</dbReference>
<dbReference type="AlphaFoldDB" id="C5C6I9"/>
<dbReference type="GO" id="GO:0016616">
    <property type="term" value="F:oxidoreductase activity, acting on the CH-OH group of donors, NAD or NADP as acceptor"/>
    <property type="evidence" value="ECO:0007669"/>
    <property type="project" value="UniProtKB-ARBA"/>
</dbReference>
<dbReference type="OrthoDB" id="286404at2"/>
<keyword evidence="4" id="KW-1185">Reference proteome</keyword>
<dbReference type="HOGENOM" id="CLU_010194_1_1_11"/>
<dbReference type="InterPro" id="IPR036291">
    <property type="entry name" value="NAD(P)-bd_dom_sf"/>
</dbReference>
<dbReference type="RefSeq" id="WP_015882635.1">
    <property type="nucleotide sequence ID" value="NC_012669.1"/>
</dbReference>
<dbReference type="InterPro" id="IPR002347">
    <property type="entry name" value="SDR_fam"/>
</dbReference>
<evidence type="ECO:0000313" key="4">
    <source>
        <dbReference type="Proteomes" id="UP000007962"/>
    </source>
</evidence>
<keyword evidence="2" id="KW-0560">Oxidoreductase</keyword>
<dbReference type="PANTHER" id="PTHR42760">
    <property type="entry name" value="SHORT-CHAIN DEHYDROGENASES/REDUCTASES FAMILY MEMBER"/>
    <property type="match status" value="1"/>
</dbReference>
<dbReference type="STRING" id="471853.Bcav_2143"/>
<organism evidence="3 4">
    <name type="scientific">Beutenbergia cavernae (strain ATCC BAA-8 / DSM 12333 / CCUG 43141 / JCM 11478 / NBRC 16432 / NCIMB 13614 / HKI 0122)</name>
    <dbReference type="NCBI Taxonomy" id="471853"/>
    <lineage>
        <taxon>Bacteria</taxon>
        <taxon>Bacillati</taxon>
        <taxon>Actinomycetota</taxon>
        <taxon>Actinomycetes</taxon>
        <taxon>Micrococcales</taxon>
        <taxon>Beutenbergiaceae</taxon>
        <taxon>Beutenbergia</taxon>
    </lineage>
</organism>
<dbReference type="FunFam" id="3.40.50.720:FF:000240">
    <property type="entry name" value="SDR family oxidoreductase"/>
    <property type="match status" value="1"/>
</dbReference>
<dbReference type="PRINTS" id="PR00080">
    <property type="entry name" value="SDRFAMILY"/>
</dbReference>
<dbReference type="Gene3D" id="3.40.50.720">
    <property type="entry name" value="NAD(P)-binding Rossmann-like Domain"/>
    <property type="match status" value="1"/>
</dbReference>
<dbReference type="InterPro" id="IPR020904">
    <property type="entry name" value="Sc_DH/Rdtase_CS"/>
</dbReference>
<dbReference type="eggNOG" id="COG1028">
    <property type="taxonomic scope" value="Bacteria"/>
</dbReference>
<comment type="similarity">
    <text evidence="1">Belongs to the short-chain dehydrogenases/reductases (SDR) family.</text>
</comment>
<evidence type="ECO:0000256" key="2">
    <source>
        <dbReference type="ARBA" id="ARBA00023002"/>
    </source>
</evidence>
<dbReference type="KEGG" id="bcv:Bcav_2143"/>
<sequence length="251" mass="26048">MTNPFDLSGRVAFVTGGAQGIGEAVSVGLRDAGARVVIGDLNAEIGEATAERLGVDFVQLDVTDSASVDAAVGHVVSEFGSIDVAVNNAGIVTNTPAEEMGDDEWRRVLAVDLDGVFYCCRAEGRAMLAAGRGTIINTGSMSGHISNHPQPQSSYNAAKAGVIHLTKSLAGEWASRGVRVNSISPGYIGTELTRRGLELQPEWGKTWIGGTPLGRVGEPAELAPAVVFLASDASSFCTGTDLVIDGGYTVW</sequence>
<dbReference type="Pfam" id="PF13561">
    <property type="entry name" value="adh_short_C2"/>
    <property type="match status" value="1"/>
</dbReference>
<dbReference type="NCBIfam" id="NF005559">
    <property type="entry name" value="PRK07231.1"/>
    <property type="match status" value="1"/>
</dbReference>
<dbReference type="PANTHER" id="PTHR42760:SF115">
    <property type="entry name" value="3-OXOACYL-[ACYL-CARRIER-PROTEIN] REDUCTASE FABG"/>
    <property type="match status" value="1"/>
</dbReference>
<accession>C5C6I9</accession>
<proteinExistence type="inferred from homology"/>
<dbReference type="GO" id="GO:0005975">
    <property type="term" value="P:carbohydrate metabolic process"/>
    <property type="evidence" value="ECO:0007669"/>
    <property type="project" value="UniProtKB-ARBA"/>
</dbReference>
<dbReference type="PRINTS" id="PR00081">
    <property type="entry name" value="GDHRDH"/>
</dbReference>
<protein>
    <submittedName>
        <fullName evidence="3">Short-chain dehydrogenase/reductase SDR</fullName>
    </submittedName>
</protein>
<gene>
    <name evidence="3" type="ordered locus">Bcav_2143</name>
</gene>
<name>C5C6I9_BEUC1</name>
<dbReference type="Proteomes" id="UP000007962">
    <property type="component" value="Chromosome"/>
</dbReference>
<evidence type="ECO:0000313" key="3">
    <source>
        <dbReference type="EMBL" id="ACQ80395.1"/>
    </source>
</evidence>